<feature type="compositionally biased region" description="Polar residues" evidence="1">
    <location>
        <begin position="78"/>
        <end position="89"/>
    </location>
</feature>
<name>A0AAE1NQQ1_9EUCA</name>
<reference evidence="2" key="1">
    <citation type="submission" date="2023-11" db="EMBL/GenBank/DDBJ databases">
        <title>Genome assemblies of two species of porcelain crab, Petrolisthes cinctipes and Petrolisthes manimaculis (Anomura: Porcellanidae).</title>
        <authorList>
            <person name="Angst P."/>
        </authorList>
    </citation>
    <scope>NUCLEOTIDE SEQUENCE</scope>
    <source>
        <strain evidence="2">PB745_02</strain>
        <tissue evidence="2">Gill</tissue>
    </source>
</reference>
<accession>A0AAE1NQQ1</accession>
<comment type="caution">
    <text evidence="2">The sequence shown here is derived from an EMBL/GenBank/DDBJ whole genome shotgun (WGS) entry which is preliminary data.</text>
</comment>
<feature type="region of interest" description="Disordered" evidence="1">
    <location>
        <begin position="18"/>
        <end position="89"/>
    </location>
</feature>
<dbReference type="AlphaFoldDB" id="A0AAE1NQQ1"/>
<keyword evidence="3" id="KW-1185">Reference proteome</keyword>
<evidence type="ECO:0000313" key="2">
    <source>
        <dbReference type="EMBL" id="KAK4293206.1"/>
    </source>
</evidence>
<dbReference type="EMBL" id="JAWZYT010004611">
    <property type="protein sequence ID" value="KAK4293206.1"/>
    <property type="molecule type" value="Genomic_DNA"/>
</dbReference>
<evidence type="ECO:0000256" key="1">
    <source>
        <dbReference type="SAM" id="MobiDB-lite"/>
    </source>
</evidence>
<sequence length="89" mass="10112">MVRDQLVTYYDQDVSQLFKEGPGYSYGPGHKEGHSSRVPGSSQSRSVFRSTVRIIRPDGTVREETKYRDSNGREEVTVTHTQPHNNNNS</sequence>
<feature type="compositionally biased region" description="Low complexity" evidence="1">
    <location>
        <begin position="36"/>
        <end position="47"/>
    </location>
</feature>
<proteinExistence type="predicted"/>
<gene>
    <name evidence="2" type="ORF">Pmani_034079</name>
</gene>
<dbReference type="Proteomes" id="UP001292094">
    <property type="component" value="Unassembled WGS sequence"/>
</dbReference>
<protein>
    <submittedName>
        <fullName evidence="2">Uncharacterized protein</fullName>
    </submittedName>
</protein>
<feature type="compositionally biased region" description="Basic and acidic residues" evidence="1">
    <location>
        <begin position="55"/>
        <end position="77"/>
    </location>
</feature>
<organism evidence="2 3">
    <name type="scientific">Petrolisthes manimaculis</name>
    <dbReference type="NCBI Taxonomy" id="1843537"/>
    <lineage>
        <taxon>Eukaryota</taxon>
        <taxon>Metazoa</taxon>
        <taxon>Ecdysozoa</taxon>
        <taxon>Arthropoda</taxon>
        <taxon>Crustacea</taxon>
        <taxon>Multicrustacea</taxon>
        <taxon>Malacostraca</taxon>
        <taxon>Eumalacostraca</taxon>
        <taxon>Eucarida</taxon>
        <taxon>Decapoda</taxon>
        <taxon>Pleocyemata</taxon>
        <taxon>Anomura</taxon>
        <taxon>Galatheoidea</taxon>
        <taxon>Porcellanidae</taxon>
        <taxon>Petrolisthes</taxon>
    </lineage>
</organism>
<evidence type="ECO:0000313" key="3">
    <source>
        <dbReference type="Proteomes" id="UP001292094"/>
    </source>
</evidence>